<evidence type="ECO:0000313" key="15">
    <source>
        <dbReference type="EMBL" id="KAK1122689.1"/>
    </source>
</evidence>
<evidence type="ECO:0000256" key="5">
    <source>
        <dbReference type="ARBA" id="ARBA00022737"/>
    </source>
</evidence>
<evidence type="ECO:0000256" key="3">
    <source>
        <dbReference type="ARBA" id="ARBA00022490"/>
    </source>
</evidence>
<dbReference type="Pfam" id="PF08393">
    <property type="entry name" value="DHC_N2"/>
    <property type="match status" value="1"/>
</dbReference>
<dbReference type="InterPro" id="IPR043157">
    <property type="entry name" value="Dynein_AAA1S"/>
</dbReference>
<evidence type="ECO:0000256" key="4">
    <source>
        <dbReference type="ARBA" id="ARBA00022701"/>
    </source>
</evidence>
<dbReference type="Gene3D" id="1.20.58.1120">
    <property type="match status" value="1"/>
</dbReference>
<evidence type="ECO:0000256" key="11">
    <source>
        <dbReference type="ARBA" id="ARBA00023175"/>
    </source>
</evidence>
<dbReference type="InterPro" id="IPR013602">
    <property type="entry name" value="Dynein_heavy_linker"/>
</dbReference>
<evidence type="ECO:0000256" key="6">
    <source>
        <dbReference type="ARBA" id="ARBA00022741"/>
    </source>
</evidence>
<dbReference type="GO" id="GO:0007018">
    <property type="term" value="P:microtubule-based movement"/>
    <property type="evidence" value="ECO:0007669"/>
    <property type="project" value="InterPro"/>
</dbReference>
<feature type="domain" description="AAA+ ATPase" evidence="14">
    <location>
        <begin position="866"/>
        <end position="966"/>
    </location>
</feature>
<keyword evidence="11" id="KW-0505">Motor protein</keyword>
<keyword evidence="5" id="KW-0677">Repeat</keyword>
<keyword evidence="10" id="KW-0969">Cilium</keyword>
<reference evidence="15" key="1">
    <citation type="submission" date="2021-10" db="EMBL/GenBank/DDBJ databases">
        <title>Melipona bicolor Genome sequencing and assembly.</title>
        <authorList>
            <person name="Araujo N.S."/>
            <person name="Arias M.C."/>
        </authorList>
    </citation>
    <scope>NUCLEOTIDE SEQUENCE</scope>
    <source>
        <strain evidence="15">USP_2M_L1-L4_2017</strain>
        <tissue evidence="15">Whole body</tissue>
    </source>
</reference>
<accession>A0AA40FPL9</accession>
<dbReference type="SMART" id="SM00382">
    <property type="entry name" value="AAA"/>
    <property type="match status" value="2"/>
</dbReference>
<dbReference type="PANTHER" id="PTHR46532:SF4">
    <property type="entry name" value="AAA+ ATPASE DOMAIN-CONTAINING PROTEIN"/>
    <property type="match status" value="1"/>
</dbReference>
<keyword evidence="7" id="KW-0067">ATP-binding</keyword>
<dbReference type="GO" id="GO:0051959">
    <property type="term" value="F:dynein light intermediate chain binding"/>
    <property type="evidence" value="ECO:0007669"/>
    <property type="project" value="InterPro"/>
</dbReference>
<keyword evidence="12" id="KW-0206">Cytoskeleton</keyword>
<proteinExistence type="inferred from homology"/>
<keyword evidence="13" id="KW-0966">Cell projection</keyword>
<dbReference type="InterPro" id="IPR042228">
    <property type="entry name" value="Dynein_linker_3"/>
</dbReference>
<dbReference type="InterPro" id="IPR026983">
    <property type="entry name" value="DHC"/>
</dbReference>
<dbReference type="SUPFAM" id="SSF52540">
    <property type="entry name" value="P-loop containing nucleoside triphosphate hydrolases"/>
    <property type="match status" value="2"/>
</dbReference>
<dbReference type="Pfam" id="PF12774">
    <property type="entry name" value="AAA_6"/>
    <property type="match status" value="1"/>
</dbReference>
<dbReference type="FunFam" id="3.20.180.20:FF:000001">
    <property type="entry name" value="Dynein axonemal heavy chain 5"/>
    <property type="match status" value="1"/>
</dbReference>
<evidence type="ECO:0000256" key="12">
    <source>
        <dbReference type="ARBA" id="ARBA00023212"/>
    </source>
</evidence>
<sequence length="1382" mass="159265">MSLQGAIFAVKQDIDEVANVLSPFLFPILNIYLQYSYIWSEDKDNIIQSFVDSEPITQEIKEKFVEYDSLVEEIENLPKKQVVGPIEISMDKLKLAFLVEARVWKILLGQKLSATYKEKLKRITEYINEKNKVLARKIKDLEDVRIAMKCLSEIRDDFISLDIELILIEETYTLMGKFNILVSKEEQDIVDGLRYNFTNMLNTAKQVQAKICEMQEPLKKELTDGVAIFKQDVINFDFDFELNGPMVEGIPAKEASDRLIFFHARLDELWEKYQTYSSGESLFGIEITDYPALHQRKREINLLQKLYSLYLQVIRTIDSYYEIPWLEIDIESIMTELADFQNRCRRLPKVMREWPAYIDLKKKIDDFNETCPLLELMANKAMQERHWERMSKLCKYYFDVESEAFTLANVMQAPLLKYKDEVEDICISAVKEQEIESKLKQIIAEWAIVDLQFSTFKQRGELLLKGMETLEIISQLEDSLMIISSLLANRYNAPFKKDIQLWQNKLSNTSEILAKWLNVQNLWAYLEAVFIGGDISKQLPAEAKRFNNIDKAWVKIMYRARERVNAVETCTGDETMGQFLPHLLEQLESCQKSLSGYLETKRSIFPRFCFISDPTLLEILGQAADCHTIQKYLDGFFDNIGKLEFHEKEYERIVAMYSRENEKVLTEKDVICTGLVENWLNTLLTVHQFSVGSAISQGLQTLPNEDFDIIQLIDNSILQVGLLALQVLWTHDSEVALNTVRRDRNIMKRTNQWFLDLLNSLIEVTVKDLSKYARAKYEALITIHVHQRDIFDDLCRMRIRNVGDFEWLKQCRYYYDTETEDVPIQVTDIDFVYQNEFLGCTDRLAITPLTDRCYITLAQAVGMNFGGAPAGPAGTGKTETTKDMGKALGKYVVVFNCSDQMDFRGLGRIFKGLAMSGTWGCFDEFNRIDLPVLSVAAQQIAIVLTARKERKPIFLFREHIPHSDGEIYHLNYELGIFITMNPGYAGRQELPENLKIQFRSVSMMVPDRQIIMRVKLAACGFKENVLLARKFFTLYKLCEEQLSKQVHYDFGLRNILSCLRTLGAQKRANPTDSEETTLMRVLRDMNLSKLVDEDEPLFMSLIEDMFPGIKLRVQIYKDLQKALANATVALGIMNHPEWNLKAVQLYETSLVRHGLMMLGPTGSGKTMCMWALMKALTEMGIPHKEVRMNPKAITASQMFGRLDVATNDWTDGIFSIIWRRSTQTKKTENLWMVLDGPVDAVWIENLNSVLDDNKTLTLANGDRIIMASNTKLVFEPDNVDNASPATVSRMGMVFISASVLKWTPILQAWFKTQPPAQVEVLNNFFNKIYDDAHTFVQTKLPAKMQLLEALYIRQCIDLLDGLLGTNKDTTSTYVFTYNVALT</sequence>
<dbReference type="FunFam" id="1.10.8.710:FF:000003">
    <property type="entry name" value="Dynein axonemal heavy chain 5"/>
    <property type="match status" value="1"/>
</dbReference>
<dbReference type="InterPro" id="IPR027417">
    <property type="entry name" value="P-loop_NTPase"/>
</dbReference>
<dbReference type="FunFam" id="1.20.140.100:FF:000003">
    <property type="entry name" value="Dynein, axonemal, heavy chain 5"/>
    <property type="match status" value="1"/>
</dbReference>
<dbReference type="InterPro" id="IPR035699">
    <property type="entry name" value="AAA_6"/>
</dbReference>
<dbReference type="Gene3D" id="1.10.8.710">
    <property type="match status" value="1"/>
</dbReference>
<dbReference type="GO" id="GO:0005858">
    <property type="term" value="C:axonemal dynein complex"/>
    <property type="evidence" value="ECO:0007669"/>
    <property type="project" value="TreeGrafter"/>
</dbReference>
<comment type="caution">
    <text evidence="15">The sequence shown here is derived from an EMBL/GenBank/DDBJ whole genome shotgun (WGS) entry which is preliminary data.</text>
</comment>
<dbReference type="Proteomes" id="UP001177670">
    <property type="component" value="Unassembled WGS sequence"/>
</dbReference>
<evidence type="ECO:0000256" key="7">
    <source>
        <dbReference type="ARBA" id="ARBA00022840"/>
    </source>
</evidence>
<evidence type="ECO:0000313" key="16">
    <source>
        <dbReference type="Proteomes" id="UP001177670"/>
    </source>
</evidence>
<dbReference type="FunFam" id="3.40.50.300:FF:001080">
    <property type="entry name" value="Dynein, axonemal, heavy chain 5"/>
    <property type="match status" value="1"/>
</dbReference>
<evidence type="ECO:0000256" key="9">
    <source>
        <dbReference type="ARBA" id="ARBA00023054"/>
    </source>
</evidence>
<dbReference type="GO" id="GO:0045505">
    <property type="term" value="F:dynein intermediate chain binding"/>
    <property type="evidence" value="ECO:0007669"/>
    <property type="project" value="InterPro"/>
</dbReference>
<dbReference type="EMBL" id="JAHYIQ010000022">
    <property type="protein sequence ID" value="KAK1122689.1"/>
    <property type="molecule type" value="Genomic_DNA"/>
</dbReference>
<evidence type="ECO:0000256" key="1">
    <source>
        <dbReference type="ARBA" id="ARBA00004430"/>
    </source>
</evidence>
<dbReference type="GO" id="GO:0005874">
    <property type="term" value="C:microtubule"/>
    <property type="evidence" value="ECO:0007669"/>
    <property type="project" value="UniProtKB-KW"/>
</dbReference>
<keyword evidence="3" id="KW-0963">Cytoplasm</keyword>
<evidence type="ECO:0000256" key="8">
    <source>
        <dbReference type="ARBA" id="ARBA00023017"/>
    </source>
</evidence>
<protein>
    <submittedName>
        <fullName evidence="15">Dynein heavy chain 8, axonemal</fullName>
    </submittedName>
</protein>
<keyword evidence="4" id="KW-0493">Microtubule</keyword>
<keyword evidence="8" id="KW-0243">Dynein</keyword>
<dbReference type="PANTHER" id="PTHR46532">
    <property type="entry name" value="MALE FERTILITY FACTOR KL5"/>
    <property type="match status" value="1"/>
</dbReference>
<dbReference type="Gene3D" id="3.20.180.20">
    <property type="entry name" value="Dynein heavy chain, N-terminal domain 2"/>
    <property type="match status" value="1"/>
</dbReference>
<evidence type="ECO:0000256" key="10">
    <source>
        <dbReference type="ARBA" id="ARBA00023069"/>
    </source>
</evidence>
<evidence type="ECO:0000256" key="13">
    <source>
        <dbReference type="ARBA" id="ARBA00023273"/>
    </source>
</evidence>
<evidence type="ECO:0000256" key="2">
    <source>
        <dbReference type="ARBA" id="ARBA00008887"/>
    </source>
</evidence>
<dbReference type="Gene3D" id="1.10.287.2620">
    <property type="match status" value="1"/>
</dbReference>
<name>A0AA40FPL9_9HYME</name>
<dbReference type="FunFam" id="1.20.58.1120:FF:000004">
    <property type="entry name" value="Dynein axonemal heavy chain 5"/>
    <property type="match status" value="1"/>
</dbReference>
<organism evidence="15 16">
    <name type="scientific">Melipona bicolor</name>
    <dbReference type="NCBI Taxonomy" id="60889"/>
    <lineage>
        <taxon>Eukaryota</taxon>
        <taxon>Metazoa</taxon>
        <taxon>Ecdysozoa</taxon>
        <taxon>Arthropoda</taxon>
        <taxon>Hexapoda</taxon>
        <taxon>Insecta</taxon>
        <taxon>Pterygota</taxon>
        <taxon>Neoptera</taxon>
        <taxon>Endopterygota</taxon>
        <taxon>Hymenoptera</taxon>
        <taxon>Apocrita</taxon>
        <taxon>Aculeata</taxon>
        <taxon>Apoidea</taxon>
        <taxon>Anthophila</taxon>
        <taxon>Apidae</taxon>
        <taxon>Melipona</taxon>
    </lineage>
</organism>
<keyword evidence="6" id="KW-0547">Nucleotide-binding</keyword>
<dbReference type="Gene3D" id="3.40.50.300">
    <property type="entry name" value="P-loop containing nucleotide triphosphate hydrolases"/>
    <property type="match status" value="2"/>
</dbReference>
<dbReference type="GO" id="GO:0005524">
    <property type="term" value="F:ATP binding"/>
    <property type="evidence" value="ECO:0007669"/>
    <property type="project" value="UniProtKB-KW"/>
</dbReference>
<dbReference type="FunFam" id="1.10.287.2620:FF:000003">
    <property type="entry name" value="Dynein, axonemal, heavy chain 5"/>
    <property type="match status" value="1"/>
</dbReference>
<keyword evidence="16" id="KW-1185">Reference proteome</keyword>
<evidence type="ECO:0000259" key="14">
    <source>
        <dbReference type="SMART" id="SM00382"/>
    </source>
</evidence>
<keyword evidence="9" id="KW-0175">Coiled coil</keyword>
<dbReference type="InterPro" id="IPR042222">
    <property type="entry name" value="Dynein_2_N"/>
</dbReference>
<dbReference type="InterPro" id="IPR003593">
    <property type="entry name" value="AAA+_ATPase"/>
</dbReference>
<dbReference type="Gene3D" id="1.20.140.100">
    <property type="entry name" value="Dynein heavy chain, N-terminal domain 2"/>
    <property type="match status" value="1"/>
</dbReference>
<feature type="domain" description="AAA+ ATPase" evidence="14">
    <location>
        <begin position="1151"/>
        <end position="1306"/>
    </location>
</feature>
<comment type="similarity">
    <text evidence="2">Belongs to the dynein heavy chain family.</text>
</comment>
<gene>
    <name evidence="15" type="primary">DNAH8_1</name>
    <name evidence="15" type="ORF">K0M31_009133</name>
</gene>
<comment type="subcellular location">
    <subcellularLocation>
        <location evidence="1">Cytoplasm</location>
        <location evidence="1">Cytoskeleton</location>
        <location evidence="1">Cilium axoneme</location>
    </subcellularLocation>
</comment>
<dbReference type="FunFam" id="3.40.50.300:FF:000044">
    <property type="entry name" value="Dynein heavy chain 5, axonemal"/>
    <property type="match status" value="1"/>
</dbReference>